<comment type="caution">
    <text evidence="1">The sequence shown here is derived from an EMBL/GenBank/DDBJ whole genome shotgun (WGS) entry which is preliminary data.</text>
</comment>
<name>A0AAD4X8H7_9MAGN</name>
<protein>
    <submittedName>
        <fullName evidence="1">Uncharacterized protein</fullName>
    </submittedName>
</protein>
<accession>A0AAD4X8H7</accession>
<evidence type="ECO:0000313" key="2">
    <source>
        <dbReference type="Proteomes" id="UP001202328"/>
    </source>
</evidence>
<proteinExistence type="predicted"/>
<reference evidence="1" key="1">
    <citation type="submission" date="2022-04" db="EMBL/GenBank/DDBJ databases">
        <title>A functionally conserved STORR gene fusion in Papaver species that diverged 16.8 million years ago.</title>
        <authorList>
            <person name="Catania T."/>
        </authorList>
    </citation>
    <scope>NUCLEOTIDE SEQUENCE</scope>
    <source>
        <strain evidence="1">S-188037</strain>
    </source>
</reference>
<gene>
    <name evidence="1" type="ORF">MKW98_021815</name>
</gene>
<evidence type="ECO:0000313" key="1">
    <source>
        <dbReference type="EMBL" id="KAI3858450.1"/>
    </source>
</evidence>
<organism evidence="1 2">
    <name type="scientific">Papaver atlanticum</name>
    <dbReference type="NCBI Taxonomy" id="357466"/>
    <lineage>
        <taxon>Eukaryota</taxon>
        <taxon>Viridiplantae</taxon>
        <taxon>Streptophyta</taxon>
        <taxon>Embryophyta</taxon>
        <taxon>Tracheophyta</taxon>
        <taxon>Spermatophyta</taxon>
        <taxon>Magnoliopsida</taxon>
        <taxon>Ranunculales</taxon>
        <taxon>Papaveraceae</taxon>
        <taxon>Papaveroideae</taxon>
        <taxon>Papaver</taxon>
    </lineage>
</organism>
<feature type="non-terminal residue" evidence="1">
    <location>
        <position position="1"/>
    </location>
</feature>
<keyword evidence="2" id="KW-1185">Reference proteome</keyword>
<dbReference type="Proteomes" id="UP001202328">
    <property type="component" value="Unassembled WGS sequence"/>
</dbReference>
<sequence length="139" mass="15827">MDVADAILRLSYEDRFEEVPCKKASRSRIWNSDSSSRLGSMSIGGSTSNRNAGGNFVKSDHFASSVEAVHLKYKLKTFPDEDPPAIFSLFEGIEYPRLHIRSESEGWWWLLELVPEEPLINIVPGTFPPEDFDQDIDEY</sequence>
<dbReference type="EMBL" id="JAJJMB010014738">
    <property type="protein sequence ID" value="KAI3858450.1"/>
    <property type="molecule type" value="Genomic_DNA"/>
</dbReference>
<dbReference type="AlphaFoldDB" id="A0AAD4X8H7"/>